<comment type="caution">
    <text evidence="1">The sequence shown here is derived from an EMBL/GenBank/DDBJ whole genome shotgun (WGS) entry which is preliminary data.</text>
</comment>
<dbReference type="GeneID" id="80103037"/>
<evidence type="ECO:0000313" key="3">
    <source>
        <dbReference type="Proteomes" id="UP000013200"/>
    </source>
</evidence>
<sequence length="292" mass="34380">MYLKYIKMVFILIFYSISAKGFAKEDAESRLSFSGNISVASAYINRGMTNFPENEDVAIQSFLKLNYQNFYISFFNSKLGYSFSEIQKDEYLYRQAETQINPALPAEEYEQALYQAYRHLSQNAKKVSNFSYYENDFFIGYENSYAKLDYDVNLKYLYYPESDHTGGLEAGLFLKYPIRKDKDRVGISFETYLNDVYFMNKGDTYIELNYATLIYPGYYFNLYAGFSYFEKNGTYVKNSTEDFVFRHTTFEFSHAFDQKEQAIGWMQYIVGGKDRFSERQKNLLVAGLSYNF</sequence>
<gene>
    <name evidence="1" type="ORF">F888_02852</name>
    <name evidence="2" type="ORF">GCM10007354_04630</name>
</gene>
<evidence type="ECO:0000313" key="1">
    <source>
        <dbReference type="EMBL" id="ENX37513.1"/>
    </source>
</evidence>
<reference evidence="2 4" key="2">
    <citation type="journal article" date="2014" name="Int. J. Syst. Evol. Microbiol.">
        <title>Complete genome sequence of Corynebacterium casei LMG S-19264T (=DSM 44701T), isolated from a smear-ripened cheese.</title>
        <authorList>
            <consortium name="US DOE Joint Genome Institute (JGI-PGF)"/>
            <person name="Walter F."/>
            <person name="Albersmeier A."/>
            <person name="Kalinowski J."/>
            <person name="Ruckert C."/>
        </authorList>
    </citation>
    <scope>NUCLEOTIDE SEQUENCE [LARGE SCALE GENOMIC DNA]</scope>
    <source>
        <strain evidence="2 4">CCM 8635</strain>
    </source>
</reference>
<organism evidence="1 3">
    <name type="scientific">Acinetobacter courvalinii</name>
    <dbReference type="NCBI Taxonomy" id="280147"/>
    <lineage>
        <taxon>Bacteria</taxon>
        <taxon>Pseudomonadati</taxon>
        <taxon>Pseudomonadota</taxon>
        <taxon>Gammaproteobacteria</taxon>
        <taxon>Moraxellales</taxon>
        <taxon>Moraxellaceae</taxon>
        <taxon>Acinetobacter</taxon>
    </lineage>
</organism>
<evidence type="ECO:0000313" key="2">
    <source>
        <dbReference type="EMBL" id="GGH26857.1"/>
    </source>
</evidence>
<evidence type="ECO:0008006" key="5">
    <source>
        <dbReference type="Google" id="ProtNLM"/>
    </source>
</evidence>
<dbReference type="Proteomes" id="UP000013200">
    <property type="component" value="Unassembled WGS sequence"/>
</dbReference>
<dbReference type="AlphaFoldDB" id="N9PVK8"/>
<proteinExistence type="predicted"/>
<dbReference type="Proteomes" id="UP000652691">
    <property type="component" value="Unassembled WGS sequence"/>
</dbReference>
<reference evidence="1 3" key="1">
    <citation type="submission" date="2013-02" db="EMBL/GenBank/DDBJ databases">
        <title>The Genome Sequence of Acinetobacter sp. NIPH 3623.</title>
        <authorList>
            <consortium name="The Broad Institute Genome Sequencing Platform"/>
            <consortium name="The Broad Institute Genome Sequencing Center for Infectious Disease"/>
            <person name="Cerqueira G."/>
            <person name="Feldgarden M."/>
            <person name="Courvalin P."/>
            <person name="Perichon B."/>
            <person name="Grillot-Courvalin C."/>
            <person name="Clermont D."/>
            <person name="Rocha E."/>
            <person name="Yoon E.-J."/>
            <person name="Nemec A."/>
            <person name="Walker B."/>
            <person name="Young S.K."/>
            <person name="Zeng Q."/>
            <person name="Gargeya S."/>
            <person name="Fitzgerald M."/>
            <person name="Haas B."/>
            <person name="Abouelleil A."/>
            <person name="Alvarado L."/>
            <person name="Arachchi H.M."/>
            <person name="Berlin A.M."/>
            <person name="Chapman S.B."/>
            <person name="Dewar J."/>
            <person name="Goldberg J."/>
            <person name="Griggs A."/>
            <person name="Gujja S."/>
            <person name="Hansen M."/>
            <person name="Howarth C."/>
            <person name="Imamovic A."/>
            <person name="Larimer J."/>
            <person name="McCowan C."/>
            <person name="Murphy C."/>
            <person name="Neiman D."/>
            <person name="Pearson M."/>
            <person name="Priest M."/>
            <person name="Roberts A."/>
            <person name="Saif S."/>
            <person name="Shea T."/>
            <person name="Sisk P."/>
            <person name="Sykes S."/>
            <person name="Wortman J."/>
            <person name="Nusbaum C."/>
            <person name="Birren B."/>
        </authorList>
    </citation>
    <scope>NUCLEOTIDE SEQUENCE [LARGE SCALE GENOMIC DNA]</scope>
    <source>
        <strain evidence="1 3">NIPH 3623</strain>
    </source>
</reference>
<protein>
    <recommendedName>
        <fullName evidence="5">Porin domain-containing protein</fullName>
    </recommendedName>
</protein>
<dbReference type="HOGENOM" id="CLU_074587_0_0_6"/>
<dbReference type="EMBL" id="BMDA01000001">
    <property type="protein sequence ID" value="GGH26857.1"/>
    <property type="molecule type" value="Genomic_DNA"/>
</dbReference>
<dbReference type="STRING" id="1217698.F888_02852"/>
<reference evidence="2" key="3">
    <citation type="submission" date="2024-03" db="EMBL/GenBank/DDBJ databases">
        <authorList>
            <person name="Sun Q."/>
            <person name="Sedlacek I."/>
        </authorList>
    </citation>
    <scope>NUCLEOTIDE SEQUENCE</scope>
    <source>
        <strain evidence="2">CCM 8635</strain>
    </source>
</reference>
<dbReference type="PATRIC" id="fig|1217698.3.peg.2793"/>
<dbReference type="EMBL" id="APSA01000007">
    <property type="protein sequence ID" value="ENX37513.1"/>
    <property type="molecule type" value="Genomic_DNA"/>
</dbReference>
<dbReference type="RefSeq" id="WP_005287300.1">
    <property type="nucleotide sequence ID" value="NZ_BMDA01000001.1"/>
</dbReference>
<evidence type="ECO:0000313" key="4">
    <source>
        <dbReference type="Proteomes" id="UP000652691"/>
    </source>
</evidence>
<name>N9PVK8_9GAMM</name>
<accession>N9PVK8</accession>
<keyword evidence="3" id="KW-1185">Reference proteome</keyword>